<evidence type="ECO:0000256" key="1">
    <source>
        <dbReference type="ARBA" id="ARBA00005598"/>
    </source>
</evidence>
<reference evidence="2 3" key="1">
    <citation type="journal article" date="2019" name="Sci. Rep.">
        <title>Orb-weaving spider Araneus ventricosus genome elucidates the spidroin gene catalogue.</title>
        <authorList>
            <person name="Kono N."/>
            <person name="Nakamura H."/>
            <person name="Ohtoshi R."/>
            <person name="Moran D.A.P."/>
            <person name="Shinohara A."/>
            <person name="Yoshida Y."/>
            <person name="Fujiwara M."/>
            <person name="Mori M."/>
            <person name="Tomita M."/>
            <person name="Arakawa K."/>
        </authorList>
    </citation>
    <scope>NUCLEOTIDE SEQUENCE [LARGE SCALE GENOMIC DNA]</scope>
</reference>
<comment type="similarity">
    <text evidence="1">Belongs to the NDRG family.</text>
</comment>
<sequence length="187" mass="20926">MTSEDTELRNVDLQFPLIRGMSRSDPSCTQEDRIMTDTGTMVVAVHGDKNKPAIFTYHDIGLNHVTNFLAFFNHLDTKVLMQSFCVYHINAPGQEEDSSTLPQGYTFPTLDTLAEMVLAVLEHYGLKHFIGFGVGAGANILSRFALVAFWSYRVHVLVHYKNPLVGIRESSSTGRIVENNPGKTIHR</sequence>
<name>A0A4Y2PIJ7_ARAVE</name>
<protein>
    <submittedName>
        <fullName evidence="2">Protein NDRG3</fullName>
    </submittedName>
</protein>
<dbReference type="InterPro" id="IPR004142">
    <property type="entry name" value="NDRG"/>
</dbReference>
<dbReference type="InterPro" id="IPR029058">
    <property type="entry name" value="AB_hydrolase_fold"/>
</dbReference>
<dbReference type="SUPFAM" id="SSF53474">
    <property type="entry name" value="alpha/beta-Hydrolases"/>
    <property type="match status" value="1"/>
</dbReference>
<accession>A0A4Y2PIJ7</accession>
<dbReference type="EMBL" id="BGPR01011367">
    <property type="protein sequence ID" value="GBN50962.1"/>
    <property type="molecule type" value="Genomic_DNA"/>
</dbReference>
<dbReference type="AlphaFoldDB" id="A0A4Y2PIJ7"/>
<evidence type="ECO:0000313" key="3">
    <source>
        <dbReference type="Proteomes" id="UP000499080"/>
    </source>
</evidence>
<organism evidence="2 3">
    <name type="scientific">Araneus ventricosus</name>
    <name type="common">Orbweaver spider</name>
    <name type="synonym">Epeira ventricosa</name>
    <dbReference type="NCBI Taxonomy" id="182803"/>
    <lineage>
        <taxon>Eukaryota</taxon>
        <taxon>Metazoa</taxon>
        <taxon>Ecdysozoa</taxon>
        <taxon>Arthropoda</taxon>
        <taxon>Chelicerata</taxon>
        <taxon>Arachnida</taxon>
        <taxon>Araneae</taxon>
        <taxon>Araneomorphae</taxon>
        <taxon>Entelegynae</taxon>
        <taxon>Araneoidea</taxon>
        <taxon>Araneidae</taxon>
        <taxon>Araneus</taxon>
    </lineage>
</organism>
<dbReference type="Pfam" id="PF03096">
    <property type="entry name" value="Ndr"/>
    <property type="match status" value="1"/>
</dbReference>
<keyword evidence="3" id="KW-1185">Reference proteome</keyword>
<dbReference type="PANTHER" id="PTHR11034">
    <property type="entry name" value="N-MYC DOWNSTREAM REGULATED"/>
    <property type="match status" value="1"/>
</dbReference>
<dbReference type="OrthoDB" id="6407055at2759"/>
<comment type="caution">
    <text evidence="2">The sequence shown here is derived from an EMBL/GenBank/DDBJ whole genome shotgun (WGS) entry which is preliminary data.</text>
</comment>
<gene>
    <name evidence="2" type="primary">NDRG3_0</name>
    <name evidence="2" type="ORF">AVEN_7122_1</name>
</gene>
<dbReference type="Proteomes" id="UP000499080">
    <property type="component" value="Unassembled WGS sequence"/>
</dbReference>
<evidence type="ECO:0000313" key="2">
    <source>
        <dbReference type="EMBL" id="GBN50962.1"/>
    </source>
</evidence>
<proteinExistence type="inferred from homology"/>
<dbReference type="Gene3D" id="3.40.50.1820">
    <property type="entry name" value="alpha/beta hydrolase"/>
    <property type="match status" value="1"/>
</dbReference>